<dbReference type="EC" id="2.7.7.1" evidence="6"/>
<evidence type="ECO:0000256" key="5">
    <source>
        <dbReference type="ARBA" id="ARBA00012389"/>
    </source>
</evidence>
<dbReference type="GO" id="GO:0005524">
    <property type="term" value="F:ATP binding"/>
    <property type="evidence" value="ECO:0007669"/>
    <property type="project" value="UniProtKB-KW"/>
</dbReference>
<feature type="domain" description="Myb/SANT-like DNA-binding" evidence="22">
    <location>
        <begin position="279"/>
        <end position="365"/>
    </location>
</feature>
<dbReference type="InterPro" id="IPR004821">
    <property type="entry name" value="Cyt_trans-like"/>
</dbReference>
<feature type="region of interest" description="Disordered" evidence="20">
    <location>
        <begin position="148"/>
        <end position="212"/>
    </location>
</feature>
<evidence type="ECO:0000256" key="10">
    <source>
        <dbReference type="ARBA" id="ARBA00022723"/>
    </source>
</evidence>
<comment type="pathway">
    <text evidence="2">Cofactor biosynthesis; NAD(+) biosynthesis; NAD(+) from nicotinamide D-ribonucleotide: step 1/1.</text>
</comment>
<evidence type="ECO:0000256" key="13">
    <source>
        <dbReference type="ARBA" id="ARBA00023027"/>
    </source>
</evidence>
<dbReference type="Proteomes" id="UP000006727">
    <property type="component" value="Chromosome 20"/>
</dbReference>
<comment type="similarity">
    <text evidence="4">Belongs to the eukaryotic NMN adenylyltransferase family.</text>
</comment>
<evidence type="ECO:0000256" key="4">
    <source>
        <dbReference type="ARBA" id="ARBA00007064"/>
    </source>
</evidence>
<comment type="function">
    <text evidence="16">Catalyzes the formation of NAD(+) from nicotinamide mononucleotide (NMN) and ATP. Can also use the deamidated form; nicotinic acid mononucleotide (NaMN) as substrate.</text>
</comment>
<dbReference type="GO" id="GO:0046872">
    <property type="term" value="F:metal ion binding"/>
    <property type="evidence" value="ECO:0007669"/>
    <property type="project" value="UniProtKB-KW"/>
</dbReference>
<gene>
    <name evidence="23" type="primary">LOC112273477</name>
</gene>
<feature type="compositionally biased region" description="Basic and acidic residues" evidence="20">
    <location>
        <begin position="260"/>
        <end position="272"/>
    </location>
</feature>
<dbReference type="NCBIfam" id="TIGR00482">
    <property type="entry name" value="nicotinate (nicotinamide) nucleotide adenylyltransferase"/>
    <property type="match status" value="1"/>
</dbReference>
<evidence type="ECO:0000313" key="23">
    <source>
        <dbReference type="EnsemblPlants" id="Pp3c20_23380V3.3"/>
    </source>
</evidence>
<keyword evidence="9" id="KW-0548">Nucleotidyltransferase</keyword>
<sequence>MSSVLAGCLGFGSYNVSDIGFPSLLCLVPPTVRTGAPWYLPRVYRKPNLDGRRERVTLLHTVCHFDHFSAEMEQGAPPSSAVLEGALSTSTNLEQAEHNFSNQFGRDNFSGGKRQSPYGSAGYTTREGFVREPQVAFPSFVEKGTFPHDGFSRDSVSKDGESMGLSESETANKRQKRPDWWQEPQGVDRPSGSPKDVSPSGNVIATPPPAVPSFGGLVMPYRDIRMGALVGIEGNIVEGDLGASSGEGAGVGDDEDGGDGDGKERSDKEGFARKKRAEMWQDAEMDALVKAFREVNMKLAAAGKKGKQVFKSANDKWNEVRTLLLASGVDRQPKEIERKWSNLSTAFKQIADWNKKVGRPNYWELDEVLKKEKTKAKELPATFRVQLFEAMAEFMGDRQGARSRSPAQGTQGTPGHVSVPGLPRPPPAPGVVEMPLPMEKLLVHANLLGDANHKRSRVVLLAPGSFNPPTYMHLRMFELGRDALTAEGHHVLGGYMSPVNDQFHKKGLASADHRIRMCQLAVCDSPTIMVDSWEAKQSSYQRTLTVLTRIEAAVNSSNLASDEKVRVMLLCGTDLLESLTTPGVWIPDQVRALLQDYGIVCINRNGKDARRLVFEHDILYNNQRQILVVDEIIQNTISATAVRRNLARGLSVKYLIPDSVINHIKMHNLYMNASSIQQP</sequence>
<dbReference type="EnsemblPlants" id="Pp3c20_23380V3.3">
    <property type="protein sequence ID" value="Pp3c20_23380V3.3"/>
    <property type="gene ID" value="Pp3c20_23380"/>
</dbReference>
<keyword evidence="13" id="KW-0520">NAD</keyword>
<dbReference type="Pfam" id="PF01467">
    <property type="entry name" value="CTP_transf_like"/>
    <property type="match status" value="1"/>
</dbReference>
<evidence type="ECO:0000256" key="16">
    <source>
        <dbReference type="ARBA" id="ARBA00054019"/>
    </source>
</evidence>
<dbReference type="EnsemblPlants" id="Pp3c20_23380V3.2">
    <property type="protein sequence ID" value="Pp3c20_23380V3.2"/>
    <property type="gene ID" value="Pp3c20_23380"/>
</dbReference>
<dbReference type="Gene3D" id="1.10.10.60">
    <property type="entry name" value="Homeodomain-like"/>
    <property type="match status" value="1"/>
</dbReference>
<keyword evidence="10" id="KW-0479">Metal-binding</keyword>
<feature type="region of interest" description="Disordered" evidence="20">
    <location>
        <begin position="398"/>
        <end position="430"/>
    </location>
</feature>
<dbReference type="InterPro" id="IPR005248">
    <property type="entry name" value="NadD/NMNAT"/>
</dbReference>
<keyword evidence="24" id="KW-1185">Reference proteome</keyword>
<reference evidence="23" key="3">
    <citation type="submission" date="2020-12" db="UniProtKB">
        <authorList>
            <consortium name="EnsemblPlants"/>
        </authorList>
    </citation>
    <scope>IDENTIFICATION</scope>
</reference>
<dbReference type="UniPathway" id="UPA00253">
    <property type="reaction ID" value="UER00600"/>
</dbReference>
<evidence type="ECO:0000256" key="3">
    <source>
        <dbReference type="ARBA" id="ARBA00005019"/>
    </source>
</evidence>
<evidence type="ECO:0000256" key="14">
    <source>
        <dbReference type="ARBA" id="ARBA00048721"/>
    </source>
</evidence>
<evidence type="ECO:0000259" key="22">
    <source>
        <dbReference type="Pfam" id="PF13837"/>
    </source>
</evidence>
<dbReference type="Gene3D" id="3.40.50.620">
    <property type="entry name" value="HUPs"/>
    <property type="match status" value="1"/>
</dbReference>
<accession>A0A7I4C4D1</accession>
<evidence type="ECO:0000256" key="12">
    <source>
        <dbReference type="ARBA" id="ARBA00022840"/>
    </source>
</evidence>
<evidence type="ECO:0000256" key="2">
    <source>
        <dbReference type="ARBA" id="ARBA00004658"/>
    </source>
</evidence>
<dbReference type="InterPro" id="IPR051182">
    <property type="entry name" value="Euk_NMN_adenylyltrnsfrase"/>
</dbReference>
<evidence type="ECO:0000256" key="17">
    <source>
        <dbReference type="ARBA" id="ARBA00074319"/>
    </source>
</evidence>
<dbReference type="EC" id="2.7.7.18" evidence="5"/>
<evidence type="ECO:0000256" key="11">
    <source>
        <dbReference type="ARBA" id="ARBA00022741"/>
    </source>
</evidence>
<reference evidence="23 24" key="1">
    <citation type="journal article" date="2008" name="Science">
        <title>The Physcomitrella genome reveals evolutionary insights into the conquest of land by plants.</title>
        <authorList>
            <person name="Rensing S."/>
            <person name="Lang D."/>
            <person name="Zimmer A."/>
            <person name="Terry A."/>
            <person name="Salamov A."/>
            <person name="Shapiro H."/>
            <person name="Nishiyama T."/>
            <person name="Perroud P.-F."/>
            <person name="Lindquist E."/>
            <person name="Kamisugi Y."/>
            <person name="Tanahashi T."/>
            <person name="Sakakibara K."/>
            <person name="Fujita T."/>
            <person name="Oishi K."/>
            <person name="Shin-I T."/>
            <person name="Kuroki Y."/>
            <person name="Toyoda A."/>
            <person name="Suzuki Y."/>
            <person name="Hashimoto A."/>
            <person name="Yamaguchi K."/>
            <person name="Sugano A."/>
            <person name="Kohara Y."/>
            <person name="Fujiyama A."/>
            <person name="Anterola A."/>
            <person name="Aoki S."/>
            <person name="Ashton N."/>
            <person name="Barbazuk W.B."/>
            <person name="Barker E."/>
            <person name="Bennetzen J."/>
            <person name="Bezanilla M."/>
            <person name="Blankenship R."/>
            <person name="Cho S.H."/>
            <person name="Dutcher S."/>
            <person name="Estelle M."/>
            <person name="Fawcett J.A."/>
            <person name="Gundlach H."/>
            <person name="Hanada K."/>
            <person name="Heyl A."/>
            <person name="Hicks K.A."/>
            <person name="Hugh J."/>
            <person name="Lohr M."/>
            <person name="Mayer K."/>
            <person name="Melkozernov A."/>
            <person name="Murata T."/>
            <person name="Nelson D."/>
            <person name="Pils B."/>
            <person name="Prigge M."/>
            <person name="Reiss B."/>
            <person name="Renner T."/>
            <person name="Rombauts S."/>
            <person name="Rushton P."/>
            <person name="Sanderfoot A."/>
            <person name="Schween G."/>
            <person name="Shiu S.-H."/>
            <person name="Stueber K."/>
            <person name="Theodoulou F.L."/>
            <person name="Tu H."/>
            <person name="Van de Peer Y."/>
            <person name="Verrier P.J."/>
            <person name="Waters E."/>
            <person name="Wood A."/>
            <person name="Yang L."/>
            <person name="Cove D."/>
            <person name="Cuming A."/>
            <person name="Hasebe M."/>
            <person name="Lucas S."/>
            <person name="Mishler D.B."/>
            <person name="Reski R."/>
            <person name="Grigoriev I."/>
            <person name="Quatrano R.S."/>
            <person name="Boore J.L."/>
        </authorList>
    </citation>
    <scope>NUCLEOTIDE SEQUENCE [LARGE SCALE GENOMIC DNA]</scope>
    <source>
        <strain evidence="23 24">cv. Gransden 2004</strain>
    </source>
</reference>
<dbReference type="RefSeq" id="XP_073385569.1">
    <property type="nucleotide sequence ID" value="XM_073529468.1"/>
</dbReference>
<evidence type="ECO:0000256" key="1">
    <source>
        <dbReference type="ARBA" id="ARBA00001968"/>
    </source>
</evidence>
<name>A0A7I4C4D1_PHYPA</name>
<evidence type="ECO:0000256" key="9">
    <source>
        <dbReference type="ARBA" id="ARBA00022695"/>
    </source>
</evidence>
<comment type="catalytic activity">
    <reaction evidence="14">
        <text>nicotinate beta-D-ribonucleotide + ATP + H(+) = deamido-NAD(+) + diphosphate</text>
        <dbReference type="Rhea" id="RHEA:22860"/>
        <dbReference type="ChEBI" id="CHEBI:15378"/>
        <dbReference type="ChEBI" id="CHEBI:30616"/>
        <dbReference type="ChEBI" id="CHEBI:33019"/>
        <dbReference type="ChEBI" id="CHEBI:57502"/>
        <dbReference type="ChEBI" id="CHEBI:58437"/>
        <dbReference type="EC" id="2.7.7.18"/>
    </reaction>
</comment>
<dbReference type="PANTHER" id="PTHR12039">
    <property type="entry name" value="NICOTINAMIDE MONONUCLEOTIDE ADENYLYLTRANSFERASE"/>
    <property type="match status" value="1"/>
</dbReference>
<protein>
    <recommendedName>
        <fullName evidence="17">Nicotinamide/nicotinic acid mononucleotide adenylyltransferase</fullName>
        <ecNumber evidence="6">2.7.7.1</ecNumber>
        <ecNumber evidence="5">2.7.7.18</ecNumber>
    </recommendedName>
    <alternativeName>
        <fullName evidence="18">Nicotinamide mononucleotide adenylyltransferase</fullName>
    </alternativeName>
    <alternativeName>
        <fullName evidence="19">Nicotinate-nucleotide adenylyltransferase</fullName>
    </alternativeName>
</protein>
<dbReference type="Gramene" id="Pp3c20_23380V3.3">
    <property type="protein sequence ID" value="Pp3c20_23380V3.3"/>
    <property type="gene ID" value="Pp3c20_23380"/>
</dbReference>
<evidence type="ECO:0000256" key="15">
    <source>
        <dbReference type="ARBA" id="ARBA00049001"/>
    </source>
</evidence>
<comment type="catalytic activity">
    <reaction evidence="15">
        <text>beta-nicotinamide D-ribonucleotide + ATP + H(+) = diphosphate + NAD(+)</text>
        <dbReference type="Rhea" id="RHEA:21360"/>
        <dbReference type="ChEBI" id="CHEBI:14649"/>
        <dbReference type="ChEBI" id="CHEBI:15378"/>
        <dbReference type="ChEBI" id="CHEBI:30616"/>
        <dbReference type="ChEBI" id="CHEBI:33019"/>
        <dbReference type="ChEBI" id="CHEBI:57540"/>
        <dbReference type="EC" id="2.7.7.1"/>
    </reaction>
</comment>
<dbReference type="FunFam" id="3.40.50.620:FF:000200">
    <property type="entry name" value="Nicotinamide-nucleotide adenylyltransferase"/>
    <property type="match status" value="1"/>
</dbReference>
<dbReference type="OrthoDB" id="422187at2759"/>
<feature type="region of interest" description="Disordered" evidence="20">
    <location>
        <begin position="241"/>
        <end position="275"/>
    </location>
</feature>
<organism evidence="23 24">
    <name type="scientific">Physcomitrium patens</name>
    <name type="common">Spreading-leaved earth moss</name>
    <name type="synonym">Physcomitrella patens</name>
    <dbReference type="NCBI Taxonomy" id="3218"/>
    <lineage>
        <taxon>Eukaryota</taxon>
        <taxon>Viridiplantae</taxon>
        <taxon>Streptophyta</taxon>
        <taxon>Embryophyta</taxon>
        <taxon>Bryophyta</taxon>
        <taxon>Bryophytina</taxon>
        <taxon>Bryopsida</taxon>
        <taxon>Funariidae</taxon>
        <taxon>Funariales</taxon>
        <taxon>Funariaceae</taxon>
        <taxon>Physcomitrium</taxon>
    </lineage>
</organism>
<keyword evidence="12" id="KW-0067">ATP-binding</keyword>
<feature type="domain" description="Cytidyltransferase-like" evidence="21">
    <location>
        <begin position="461"/>
        <end position="644"/>
    </location>
</feature>
<evidence type="ECO:0000256" key="19">
    <source>
        <dbReference type="ARBA" id="ARBA00081998"/>
    </source>
</evidence>
<dbReference type="RefSeq" id="XP_073385570.1">
    <property type="nucleotide sequence ID" value="XM_073529469.1"/>
</dbReference>
<evidence type="ECO:0000259" key="21">
    <source>
        <dbReference type="Pfam" id="PF01467"/>
    </source>
</evidence>
<evidence type="ECO:0000256" key="20">
    <source>
        <dbReference type="SAM" id="MobiDB-lite"/>
    </source>
</evidence>
<feature type="region of interest" description="Disordered" evidence="20">
    <location>
        <begin position="102"/>
        <end position="124"/>
    </location>
</feature>
<keyword evidence="11" id="KW-0547">Nucleotide-binding</keyword>
<feature type="compositionally biased region" description="Basic and acidic residues" evidence="20">
    <location>
        <begin position="150"/>
        <end position="161"/>
    </location>
</feature>
<evidence type="ECO:0000256" key="6">
    <source>
        <dbReference type="ARBA" id="ARBA00012390"/>
    </source>
</evidence>
<dbReference type="OMA" id="WWHESEG"/>
<dbReference type="AlphaFoldDB" id="A0A7I4C4D1"/>
<dbReference type="EMBL" id="ABEU02000020">
    <property type="status" value="NOT_ANNOTATED_CDS"/>
    <property type="molecule type" value="Genomic_DNA"/>
</dbReference>
<dbReference type="Pfam" id="PF13837">
    <property type="entry name" value="Myb_DNA-bind_4"/>
    <property type="match status" value="1"/>
</dbReference>
<evidence type="ECO:0000313" key="24">
    <source>
        <dbReference type="Proteomes" id="UP000006727"/>
    </source>
</evidence>
<dbReference type="GO" id="GO:0000309">
    <property type="term" value="F:nicotinamide-nucleotide adenylyltransferase activity"/>
    <property type="evidence" value="ECO:0000318"/>
    <property type="project" value="GO_Central"/>
</dbReference>
<dbReference type="GO" id="GO:0004515">
    <property type="term" value="F:nicotinate-nucleotide adenylyltransferase activity"/>
    <property type="evidence" value="ECO:0000318"/>
    <property type="project" value="GO_Central"/>
</dbReference>
<dbReference type="GeneID" id="112273477"/>
<keyword evidence="7" id="KW-0662">Pyridine nucleotide biosynthesis</keyword>
<dbReference type="GO" id="GO:0009435">
    <property type="term" value="P:NAD+ biosynthetic process"/>
    <property type="evidence" value="ECO:0000318"/>
    <property type="project" value="GO_Central"/>
</dbReference>
<dbReference type="PANTHER" id="PTHR12039:SF0">
    <property type="entry name" value="NICOTINAMIDE-NUCLEOTIDE ADENYLYLTRANSFERASE"/>
    <property type="match status" value="1"/>
</dbReference>
<evidence type="ECO:0000256" key="18">
    <source>
        <dbReference type="ARBA" id="ARBA00080582"/>
    </source>
</evidence>
<dbReference type="SUPFAM" id="SSF52374">
    <property type="entry name" value="Nucleotidylyl transferase"/>
    <property type="match status" value="1"/>
</dbReference>
<dbReference type="InterPro" id="IPR014729">
    <property type="entry name" value="Rossmann-like_a/b/a_fold"/>
</dbReference>
<keyword evidence="8" id="KW-0808">Transferase</keyword>
<evidence type="ECO:0000256" key="8">
    <source>
        <dbReference type="ARBA" id="ARBA00022679"/>
    </source>
</evidence>
<comment type="pathway">
    <text evidence="3">Cofactor biosynthesis; NAD(+) biosynthesis; deamido-NAD(+) from nicotinate D-ribonucleotide: step 1/1.</text>
</comment>
<dbReference type="Gramene" id="Pp3c20_23380V3.2">
    <property type="protein sequence ID" value="Pp3c20_23380V3.2"/>
    <property type="gene ID" value="Pp3c20_23380"/>
</dbReference>
<dbReference type="InterPro" id="IPR044822">
    <property type="entry name" value="Myb_DNA-bind_4"/>
</dbReference>
<evidence type="ECO:0000256" key="7">
    <source>
        <dbReference type="ARBA" id="ARBA00022642"/>
    </source>
</evidence>
<proteinExistence type="inferred from homology"/>
<reference evidence="23 24" key="2">
    <citation type="journal article" date="2018" name="Plant J.">
        <title>The Physcomitrella patens chromosome-scale assembly reveals moss genome structure and evolution.</title>
        <authorList>
            <person name="Lang D."/>
            <person name="Ullrich K.K."/>
            <person name="Murat F."/>
            <person name="Fuchs J."/>
            <person name="Jenkins J."/>
            <person name="Haas F.B."/>
            <person name="Piednoel M."/>
            <person name="Gundlach H."/>
            <person name="Van Bel M."/>
            <person name="Meyberg R."/>
            <person name="Vives C."/>
            <person name="Morata J."/>
            <person name="Symeonidi A."/>
            <person name="Hiss M."/>
            <person name="Muchero W."/>
            <person name="Kamisugi Y."/>
            <person name="Saleh O."/>
            <person name="Blanc G."/>
            <person name="Decker E.L."/>
            <person name="van Gessel N."/>
            <person name="Grimwood J."/>
            <person name="Hayes R.D."/>
            <person name="Graham S.W."/>
            <person name="Gunter L.E."/>
            <person name="McDaniel S.F."/>
            <person name="Hoernstein S.N.W."/>
            <person name="Larsson A."/>
            <person name="Li F.W."/>
            <person name="Perroud P.F."/>
            <person name="Phillips J."/>
            <person name="Ranjan P."/>
            <person name="Rokshar D.S."/>
            <person name="Rothfels C.J."/>
            <person name="Schneider L."/>
            <person name="Shu S."/>
            <person name="Stevenson D.W."/>
            <person name="Thummler F."/>
            <person name="Tillich M."/>
            <person name="Villarreal Aguilar J.C."/>
            <person name="Widiez T."/>
            <person name="Wong G.K."/>
            <person name="Wymore A."/>
            <person name="Zhang Y."/>
            <person name="Zimmer A.D."/>
            <person name="Quatrano R.S."/>
            <person name="Mayer K.F.X."/>
            <person name="Goodstein D."/>
            <person name="Casacuberta J.M."/>
            <person name="Vandepoele K."/>
            <person name="Reski R."/>
            <person name="Cuming A.C."/>
            <person name="Tuskan G.A."/>
            <person name="Maumus F."/>
            <person name="Salse J."/>
            <person name="Schmutz J."/>
            <person name="Rensing S.A."/>
        </authorList>
    </citation>
    <scope>NUCLEOTIDE SEQUENCE [LARGE SCALE GENOMIC DNA]</scope>
    <source>
        <strain evidence="23 24">cv. Gransden 2004</strain>
    </source>
</reference>
<comment type="cofactor">
    <cofactor evidence="1">
        <name>a divalent metal cation</name>
        <dbReference type="ChEBI" id="CHEBI:60240"/>
    </cofactor>
</comment>